<gene>
    <name evidence="1" type="ORF">ACFO60_31295</name>
</gene>
<protein>
    <submittedName>
        <fullName evidence="1">Uncharacterized protein</fullName>
    </submittedName>
</protein>
<evidence type="ECO:0000313" key="2">
    <source>
        <dbReference type="Proteomes" id="UP001596004"/>
    </source>
</evidence>
<accession>A0ABV9CR70</accession>
<comment type="caution">
    <text evidence="1">The sequence shown here is derived from an EMBL/GenBank/DDBJ whole genome shotgun (WGS) entry which is preliminary data.</text>
</comment>
<keyword evidence="2" id="KW-1185">Reference proteome</keyword>
<dbReference type="EMBL" id="JBHSFP010000029">
    <property type="protein sequence ID" value="MFC4535273.1"/>
    <property type="molecule type" value="Genomic_DNA"/>
</dbReference>
<dbReference type="RefSeq" id="WP_380847495.1">
    <property type="nucleotide sequence ID" value="NZ_JBHSFP010000029.1"/>
</dbReference>
<reference evidence="2" key="1">
    <citation type="journal article" date="2019" name="Int. J. Syst. Evol. Microbiol.">
        <title>The Global Catalogue of Microorganisms (GCM) 10K type strain sequencing project: providing services to taxonomists for standard genome sequencing and annotation.</title>
        <authorList>
            <consortium name="The Broad Institute Genomics Platform"/>
            <consortium name="The Broad Institute Genome Sequencing Center for Infectious Disease"/>
            <person name="Wu L."/>
            <person name="Ma J."/>
        </authorList>
    </citation>
    <scope>NUCLEOTIDE SEQUENCE [LARGE SCALE GENOMIC DNA]</scope>
    <source>
        <strain evidence="2">CGMCC 4.7132</strain>
    </source>
</reference>
<name>A0ABV9CR70_9ACTN</name>
<sequence length="73" mass="8038">MSRVFAGLALVHHSAWPACEIIARHLVAGGECPRNLMPFLDDAHQVGLLRVVGPVYQFRHADLRDHLAGRSKG</sequence>
<dbReference type="Proteomes" id="UP001596004">
    <property type="component" value="Unassembled WGS sequence"/>
</dbReference>
<evidence type="ECO:0000313" key="1">
    <source>
        <dbReference type="EMBL" id="MFC4535273.1"/>
    </source>
</evidence>
<proteinExistence type="predicted"/>
<organism evidence="1 2">
    <name type="scientific">Sphaerisporangium dianthi</name>
    <dbReference type="NCBI Taxonomy" id="1436120"/>
    <lineage>
        <taxon>Bacteria</taxon>
        <taxon>Bacillati</taxon>
        <taxon>Actinomycetota</taxon>
        <taxon>Actinomycetes</taxon>
        <taxon>Streptosporangiales</taxon>
        <taxon>Streptosporangiaceae</taxon>
        <taxon>Sphaerisporangium</taxon>
    </lineage>
</organism>